<keyword evidence="1" id="KW-0112">Calmodulin-binding</keyword>
<keyword evidence="2" id="KW-0143">Chaperone</keyword>
<dbReference type="InterPro" id="IPR040400">
    <property type="entry name" value="BAG5/6/7/8"/>
</dbReference>
<evidence type="ECO:0000256" key="2">
    <source>
        <dbReference type="ARBA" id="ARBA00023186"/>
    </source>
</evidence>
<accession>A0ABD1WVK4</accession>
<proteinExistence type="predicted"/>
<reference evidence="5" key="1">
    <citation type="submission" date="2024-07" db="EMBL/GenBank/DDBJ databases">
        <title>Two chromosome-level genome assemblies of Korean endemic species Abeliophyllum distichum and Forsythia ovata (Oleaceae).</title>
        <authorList>
            <person name="Jang H."/>
        </authorList>
    </citation>
    <scope>NUCLEOTIDE SEQUENCE [LARGE SCALE GENOMIC DNA]</scope>
</reference>
<gene>
    <name evidence="4" type="ORF">Fot_07358</name>
</gene>
<keyword evidence="5" id="KW-1185">Reference proteome</keyword>
<feature type="region of interest" description="Disordered" evidence="3">
    <location>
        <begin position="29"/>
        <end position="70"/>
    </location>
</feature>
<organism evidence="4 5">
    <name type="scientific">Forsythia ovata</name>
    <dbReference type="NCBI Taxonomy" id="205694"/>
    <lineage>
        <taxon>Eukaryota</taxon>
        <taxon>Viridiplantae</taxon>
        <taxon>Streptophyta</taxon>
        <taxon>Embryophyta</taxon>
        <taxon>Tracheophyta</taxon>
        <taxon>Spermatophyta</taxon>
        <taxon>Magnoliopsida</taxon>
        <taxon>eudicotyledons</taxon>
        <taxon>Gunneridae</taxon>
        <taxon>Pentapetalae</taxon>
        <taxon>asterids</taxon>
        <taxon>lamiids</taxon>
        <taxon>Lamiales</taxon>
        <taxon>Oleaceae</taxon>
        <taxon>Forsythieae</taxon>
        <taxon>Forsythia</taxon>
    </lineage>
</organism>
<evidence type="ECO:0000256" key="3">
    <source>
        <dbReference type="SAM" id="MobiDB-lite"/>
    </source>
</evidence>
<dbReference type="EMBL" id="JBFOLJ010000002">
    <property type="protein sequence ID" value="KAL2553739.1"/>
    <property type="molecule type" value="Genomic_DNA"/>
</dbReference>
<evidence type="ECO:0000313" key="4">
    <source>
        <dbReference type="EMBL" id="KAL2553739.1"/>
    </source>
</evidence>
<dbReference type="AlphaFoldDB" id="A0ABD1WVK4"/>
<dbReference type="InterPro" id="IPR000048">
    <property type="entry name" value="IQ_motif_EF-hand-BS"/>
</dbReference>
<name>A0ABD1WVK4_9LAMI</name>
<dbReference type="PANTHER" id="PTHR33322">
    <property type="entry name" value="BAG DOMAIN CONTAINING PROTEIN, EXPRESSED"/>
    <property type="match status" value="1"/>
</dbReference>
<comment type="caution">
    <text evidence="4">The sequence shown here is derived from an EMBL/GenBank/DDBJ whole genome shotgun (WGS) entry which is preliminary data.</text>
</comment>
<dbReference type="PANTHER" id="PTHR33322:SF16">
    <property type="entry name" value="BAG FAMILY MOLECULAR CHAPERONE REGULATOR 6"/>
    <property type="match status" value="1"/>
</dbReference>
<dbReference type="GO" id="GO:0005516">
    <property type="term" value="F:calmodulin binding"/>
    <property type="evidence" value="ECO:0007669"/>
    <property type="project" value="UniProtKB-KW"/>
</dbReference>
<dbReference type="Pfam" id="PF00612">
    <property type="entry name" value="IQ"/>
    <property type="match status" value="1"/>
</dbReference>
<sequence length="163" mass="18702">MGITQLNDLINELGKIVGAEILKSAKDIWENQTDERSTEEKPSTECTRADKADVKGQSDDTRSHIVEKEELSRGKEVLANEVEEPKRKKLTDLEAAIIIQSAYRGFAIRRREPLKKLKQISKVREQIVVIKLLIQEMESSSDIRRDNTEIHMIGEEITEFLRT</sequence>
<evidence type="ECO:0000313" key="5">
    <source>
        <dbReference type="Proteomes" id="UP001604277"/>
    </source>
</evidence>
<protein>
    <submittedName>
        <fullName evidence="4">BAG family molecular chaperone regulator 6</fullName>
    </submittedName>
</protein>
<evidence type="ECO:0000256" key="1">
    <source>
        <dbReference type="ARBA" id="ARBA00022860"/>
    </source>
</evidence>
<dbReference type="PROSITE" id="PS50096">
    <property type="entry name" value="IQ"/>
    <property type="match status" value="1"/>
</dbReference>
<dbReference type="Proteomes" id="UP001604277">
    <property type="component" value="Unassembled WGS sequence"/>
</dbReference>